<feature type="transmembrane region" description="Helical" evidence="1">
    <location>
        <begin position="12"/>
        <end position="29"/>
    </location>
</feature>
<keyword evidence="1" id="KW-0472">Membrane</keyword>
<evidence type="ECO:0008006" key="3">
    <source>
        <dbReference type="Google" id="ProtNLM"/>
    </source>
</evidence>
<keyword evidence="1" id="KW-1133">Transmembrane helix</keyword>
<dbReference type="AlphaFoldDB" id="A0A6V2QDJ2"/>
<accession>A0A6V2QDJ2</accession>
<evidence type="ECO:0000313" key="2">
    <source>
        <dbReference type="EMBL" id="CAE4668514.1"/>
    </source>
</evidence>
<protein>
    <recommendedName>
        <fullName evidence="3">Fatty acid hydroxylase domain-containing protein</fullName>
    </recommendedName>
</protein>
<feature type="transmembrane region" description="Helical" evidence="1">
    <location>
        <begin position="49"/>
        <end position="70"/>
    </location>
</feature>
<name>A0A6V2QDJ2_9STRA</name>
<sequence length="275" mass="31765">MHRTKNKQTSGALLSPVFSAGGVTKSILLQKILFEIYSWLSLQFIFPSYYYGGPTLFVAQTFLAGGACYWDWHIGDTMKNNVDRIVARGLVRNRFEVLFAMYMTILTSQSIALTLAILSGCFQASAHYDFQLARNVVYCILFNEAVFSTSHRYFLHGTELGGKIHQIHHTCRPSSFSTSFIFHFWDSNTEFTASFCCMAAFCNFFLKDPFALLCSLHIGYLWYSVGDHSENLKLGHFWHHHFINSNYTAYTDIRYFWPAPKTDFVRERVFSDRKD</sequence>
<keyword evidence="1" id="KW-0812">Transmembrane</keyword>
<gene>
    <name evidence="2" type="ORF">DBRI00130_LOCUS43955</name>
</gene>
<reference evidence="2" key="1">
    <citation type="submission" date="2021-01" db="EMBL/GenBank/DDBJ databases">
        <authorList>
            <person name="Corre E."/>
            <person name="Pelletier E."/>
            <person name="Niang G."/>
            <person name="Scheremetjew M."/>
            <person name="Finn R."/>
            <person name="Kale V."/>
            <person name="Holt S."/>
            <person name="Cochrane G."/>
            <person name="Meng A."/>
            <person name="Brown T."/>
            <person name="Cohen L."/>
        </authorList>
    </citation>
    <scope>NUCLEOTIDE SEQUENCE</scope>
    <source>
        <strain evidence="2">GSO104</strain>
    </source>
</reference>
<organism evidence="2">
    <name type="scientific">Ditylum brightwellii</name>
    <dbReference type="NCBI Taxonomy" id="49249"/>
    <lineage>
        <taxon>Eukaryota</taxon>
        <taxon>Sar</taxon>
        <taxon>Stramenopiles</taxon>
        <taxon>Ochrophyta</taxon>
        <taxon>Bacillariophyta</taxon>
        <taxon>Mediophyceae</taxon>
        <taxon>Lithodesmiophycidae</taxon>
        <taxon>Lithodesmiales</taxon>
        <taxon>Lithodesmiaceae</taxon>
        <taxon>Ditylum</taxon>
    </lineage>
</organism>
<proteinExistence type="predicted"/>
<evidence type="ECO:0000256" key="1">
    <source>
        <dbReference type="SAM" id="Phobius"/>
    </source>
</evidence>
<dbReference type="EMBL" id="HBNS01061002">
    <property type="protein sequence ID" value="CAE4668514.1"/>
    <property type="molecule type" value="Transcribed_RNA"/>
</dbReference>
<feature type="transmembrane region" description="Helical" evidence="1">
    <location>
        <begin position="97"/>
        <end position="118"/>
    </location>
</feature>